<protein>
    <recommendedName>
        <fullName evidence="1">DUF7695 domain-containing protein</fullName>
    </recommendedName>
</protein>
<dbReference type="EMBL" id="JAFBDZ010000001">
    <property type="protein sequence ID" value="MBM7583913.1"/>
    <property type="molecule type" value="Genomic_DNA"/>
</dbReference>
<dbReference type="InterPro" id="IPR056112">
    <property type="entry name" value="DUF7695"/>
</dbReference>
<evidence type="ECO:0000259" key="1">
    <source>
        <dbReference type="Pfam" id="PF24749"/>
    </source>
</evidence>
<dbReference type="Proteomes" id="UP001646157">
    <property type="component" value="Unassembled WGS sequence"/>
</dbReference>
<evidence type="ECO:0000313" key="3">
    <source>
        <dbReference type="Proteomes" id="UP001646157"/>
    </source>
</evidence>
<organism evidence="2 3">
    <name type="scientific">Rossellomorea pakistanensis</name>
    <dbReference type="NCBI Taxonomy" id="992288"/>
    <lineage>
        <taxon>Bacteria</taxon>
        <taxon>Bacillati</taxon>
        <taxon>Bacillota</taxon>
        <taxon>Bacilli</taxon>
        <taxon>Bacillales</taxon>
        <taxon>Bacillaceae</taxon>
        <taxon>Rossellomorea</taxon>
    </lineage>
</organism>
<accession>A0ABS2N7W1</accession>
<reference evidence="2 3" key="1">
    <citation type="submission" date="2021-01" db="EMBL/GenBank/DDBJ databases">
        <title>Genomic Encyclopedia of Type Strains, Phase IV (KMG-IV): sequencing the most valuable type-strain genomes for metagenomic binning, comparative biology and taxonomic classification.</title>
        <authorList>
            <person name="Goeker M."/>
        </authorList>
    </citation>
    <scope>NUCLEOTIDE SEQUENCE [LARGE SCALE GENOMIC DNA]</scope>
    <source>
        <strain evidence="2 3">DSM 24834</strain>
    </source>
</reference>
<keyword evidence="3" id="KW-1185">Reference proteome</keyword>
<evidence type="ECO:0000313" key="2">
    <source>
        <dbReference type="EMBL" id="MBM7583913.1"/>
    </source>
</evidence>
<name>A0ABS2N7W1_9BACI</name>
<proteinExistence type="predicted"/>
<sequence>MKKKLQRNIIRCKHCNEIIESKSLYDYKRCGCGKVAVDGGLEYAKRSFPSFPAEDHLEDLSEYE</sequence>
<comment type="caution">
    <text evidence="2">The sequence shown here is derived from an EMBL/GenBank/DDBJ whole genome shotgun (WGS) entry which is preliminary data.</text>
</comment>
<dbReference type="Pfam" id="PF24749">
    <property type="entry name" value="DUF7695"/>
    <property type="match status" value="1"/>
</dbReference>
<feature type="domain" description="DUF7695" evidence="1">
    <location>
        <begin position="4"/>
        <end position="64"/>
    </location>
</feature>
<gene>
    <name evidence="2" type="ORF">JOC86_000450</name>
</gene>